<organism evidence="1 2">
    <name type="scientific">Mycobacterium basiliense</name>
    <dbReference type="NCBI Taxonomy" id="2094119"/>
    <lineage>
        <taxon>Bacteria</taxon>
        <taxon>Bacillati</taxon>
        <taxon>Actinomycetota</taxon>
        <taxon>Actinomycetes</taxon>
        <taxon>Mycobacteriales</taxon>
        <taxon>Mycobacteriaceae</taxon>
        <taxon>Mycobacterium</taxon>
    </lineage>
</organism>
<evidence type="ECO:0000313" key="2">
    <source>
        <dbReference type="Proteomes" id="UP000269998"/>
    </source>
</evidence>
<proteinExistence type="predicted"/>
<dbReference type="RefSeq" id="WP_158017991.1">
    <property type="nucleotide sequence ID" value="NZ_CBCSKE010000037.1"/>
</dbReference>
<dbReference type="Proteomes" id="UP000269998">
    <property type="component" value="Chromosome"/>
</dbReference>
<accession>A0A3S4DVN3</accession>
<protein>
    <submittedName>
        <fullName evidence="1">Uncharacterized protein</fullName>
    </submittedName>
</protein>
<sequence length="61" mass="6763">MPAANEDKNKAARVLYQQIVKEVEELAGDAFKDAQDARLHRLEQVAKIYAYVAEASVTPST</sequence>
<dbReference type="AlphaFoldDB" id="A0A3S4DVN3"/>
<gene>
    <name evidence="1" type="ORF">MB901379_03881</name>
</gene>
<dbReference type="EMBL" id="LR130759">
    <property type="protein sequence ID" value="VDM90285.1"/>
    <property type="molecule type" value="Genomic_DNA"/>
</dbReference>
<name>A0A3S4DVN3_9MYCO</name>
<evidence type="ECO:0000313" key="1">
    <source>
        <dbReference type="EMBL" id="VDM90285.1"/>
    </source>
</evidence>
<reference evidence="2" key="1">
    <citation type="submission" date="2018-02" db="EMBL/GenBank/DDBJ databases">
        <authorList>
            <person name="Seth-Smith MB H."/>
            <person name="Seth-Smith H."/>
        </authorList>
    </citation>
    <scope>NUCLEOTIDE SEQUENCE [LARGE SCALE GENOMIC DNA]</scope>
</reference>
<dbReference type="KEGG" id="mbai:MB901379_03881"/>
<keyword evidence="2" id="KW-1185">Reference proteome</keyword>